<feature type="transmembrane region" description="Helical" evidence="1">
    <location>
        <begin position="42"/>
        <end position="61"/>
    </location>
</feature>
<dbReference type="AlphaFoldDB" id="A0A0V0GHR6"/>
<protein>
    <submittedName>
        <fullName evidence="2">Putative ovule protein</fullName>
    </submittedName>
</protein>
<keyword evidence="1" id="KW-0812">Transmembrane</keyword>
<sequence>KSDPSASASNFNFFSGGDSFSLLPQSHIVIDKGVLIWPSSPIIGIIAGRFFIPVLISILNLQIRSISLCLQFQFRLRWRFFFTPSTITRHRQNCT</sequence>
<feature type="non-terminal residue" evidence="2">
    <location>
        <position position="1"/>
    </location>
</feature>
<reference evidence="2" key="1">
    <citation type="submission" date="2015-12" db="EMBL/GenBank/DDBJ databases">
        <title>Gene expression during late stages of embryo sac development: a critical building block for successful pollen-pistil interactions.</title>
        <authorList>
            <person name="Liu Y."/>
            <person name="Joly V."/>
            <person name="Sabar M."/>
            <person name="Matton D.P."/>
        </authorList>
    </citation>
    <scope>NUCLEOTIDE SEQUENCE</scope>
</reference>
<evidence type="ECO:0000313" key="2">
    <source>
        <dbReference type="EMBL" id="JAP07788.1"/>
    </source>
</evidence>
<name>A0A0V0GHR6_SOLCH</name>
<keyword evidence="1" id="KW-1133">Transmembrane helix</keyword>
<evidence type="ECO:0000256" key="1">
    <source>
        <dbReference type="SAM" id="Phobius"/>
    </source>
</evidence>
<proteinExistence type="predicted"/>
<dbReference type="EMBL" id="GEDG01038052">
    <property type="protein sequence ID" value="JAP07788.1"/>
    <property type="molecule type" value="Transcribed_RNA"/>
</dbReference>
<keyword evidence="1" id="KW-0472">Membrane</keyword>
<accession>A0A0V0GHR6</accession>
<organism evidence="2">
    <name type="scientific">Solanum chacoense</name>
    <name type="common">Chaco potato</name>
    <dbReference type="NCBI Taxonomy" id="4108"/>
    <lineage>
        <taxon>Eukaryota</taxon>
        <taxon>Viridiplantae</taxon>
        <taxon>Streptophyta</taxon>
        <taxon>Embryophyta</taxon>
        <taxon>Tracheophyta</taxon>
        <taxon>Spermatophyta</taxon>
        <taxon>Magnoliopsida</taxon>
        <taxon>eudicotyledons</taxon>
        <taxon>Gunneridae</taxon>
        <taxon>Pentapetalae</taxon>
        <taxon>asterids</taxon>
        <taxon>lamiids</taxon>
        <taxon>Solanales</taxon>
        <taxon>Solanaceae</taxon>
        <taxon>Solanoideae</taxon>
        <taxon>Solaneae</taxon>
        <taxon>Solanum</taxon>
    </lineage>
</organism>